<comment type="caution">
    <text evidence="1">The sequence shown here is derived from an EMBL/GenBank/DDBJ whole genome shotgun (WGS) entry which is preliminary data.</text>
</comment>
<name>A0A178MT57_9PROT</name>
<reference evidence="1 2" key="1">
    <citation type="submission" date="2016-04" db="EMBL/GenBank/DDBJ databases">
        <title>Draft genome sequence of freshwater magnetotactic bacteria Magnetospirillum marisnigri SP-1 and Magnetospirillum moscoviense BB-1.</title>
        <authorList>
            <person name="Koziaeva V."/>
            <person name="Dziuba M.V."/>
            <person name="Ivanov T.M."/>
            <person name="Kuznetsov B."/>
            <person name="Grouzdev D.S."/>
        </authorList>
    </citation>
    <scope>NUCLEOTIDE SEQUENCE [LARGE SCALE GENOMIC DNA]</scope>
    <source>
        <strain evidence="1 2">SP-1</strain>
    </source>
</reference>
<protein>
    <submittedName>
        <fullName evidence="1">Uncharacterized protein</fullName>
    </submittedName>
</protein>
<dbReference type="Proteomes" id="UP000078428">
    <property type="component" value="Unassembled WGS sequence"/>
</dbReference>
<accession>A0A178MT57</accession>
<evidence type="ECO:0000313" key="2">
    <source>
        <dbReference type="Proteomes" id="UP000078428"/>
    </source>
</evidence>
<gene>
    <name evidence="1" type="ORF">A6A04_15945</name>
</gene>
<proteinExistence type="predicted"/>
<evidence type="ECO:0000313" key="1">
    <source>
        <dbReference type="EMBL" id="OAN51412.1"/>
    </source>
</evidence>
<sequence length="73" mass="7823">MTAMPAKTEKPRVSACTRAIHSAEHALKMSKAKPEAIAGAWQHIQAAKQARSKHMSDACKSEAAAATKMSNMM</sequence>
<keyword evidence="2" id="KW-1185">Reference proteome</keyword>
<dbReference type="EMBL" id="LWQT01000045">
    <property type="protein sequence ID" value="OAN51412.1"/>
    <property type="molecule type" value="Genomic_DNA"/>
</dbReference>
<dbReference type="AlphaFoldDB" id="A0A178MT57"/>
<organism evidence="1 2">
    <name type="scientific">Paramagnetospirillum marisnigri</name>
    <dbReference type="NCBI Taxonomy" id="1285242"/>
    <lineage>
        <taxon>Bacteria</taxon>
        <taxon>Pseudomonadati</taxon>
        <taxon>Pseudomonadota</taxon>
        <taxon>Alphaproteobacteria</taxon>
        <taxon>Rhodospirillales</taxon>
        <taxon>Magnetospirillaceae</taxon>
        <taxon>Paramagnetospirillum</taxon>
    </lineage>
</organism>